<dbReference type="Pfam" id="PF04542">
    <property type="entry name" value="Sigma70_r2"/>
    <property type="match status" value="1"/>
</dbReference>
<dbReference type="GO" id="GO:0003677">
    <property type="term" value="F:DNA binding"/>
    <property type="evidence" value="ECO:0007669"/>
    <property type="project" value="UniProtKB-UniRule"/>
</dbReference>
<dbReference type="PANTHER" id="PTHR30603:SF59">
    <property type="entry name" value="RNA POLYMERASE PRINCIPAL SIGMA FACTOR HRDA"/>
    <property type="match status" value="1"/>
</dbReference>
<dbReference type="GO" id="GO:0016987">
    <property type="term" value="F:sigma factor activity"/>
    <property type="evidence" value="ECO:0007669"/>
    <property type="project" value="UniProtKB-UniRule"/>
</dbReference>
<dbReference type="EMBL" id="CP013979">
    <property type="protein sequence ID" value="ANJ27073.1"/>
    <property type="molecule type" value="Genomic_DNA"/>
</dbReference>
<dbReference type="InterPro" id="IPR028630">
    <property type="entry name" value="Sigma70_RpoD"/>
</dbReference>
<dbReference type="GO" id="GO:0006352">
    <property type="term" value="P:DNA-templated transcription initiation"/>
    <property type="evidence" value="ECO:0007669"/>
    <property type="project" value="UniProtKB-UniRule"/>
</dbReference>
<dbReference type="FunFam" id="1.10.10.10:FF:000002">
    <property type="entry name" value="RNA polymerase sigma factor SigA"/>
    <property type="match status" value="1"/>
</dbReference>
<dbReference type="PRINTS" id="PR00046">
    <property type="entry name" value="SIGMA70FCT"/>
</dbReference>
<dbReference type="InterPro" id="IPR012760">
    <property type="entry name" value="RNA_pol_sigma_RpoD_C"/>
</dbReference>
<dbReference type="Pfam" id="PF00140">
    <property type="entry name" value="Sigma70_r1_2"/>
    <property type="match status" value="1"/>
</dbReference>
<evidence type="ECO:0000259" key="8">
    <source>
        <dbReference type="PROSITE" id="PS00716"/>
    </source>
</evidence>
<dbReference type="STRING" id="453304.ATC03_10380"/>
<reference evidence="9 10" key="1">
    <citation type="journal article" date="2016" name="Int. J. Syst. Evol. Microbiol.">
        <title>Agromyces aureus sp. nov., isolated from the rhizosphere of Salix caprea L. grown in a heavy-metal-contaminated soil.</title>
        <authorList>
            <person name="Corretto E."/>
            <person name="Antonielli L."/>
            <person name="Sessitsch A."/>
            <person name="Compant S."/>
            <person name="Gorfer M."/>
            <person name="Kuffner M."/>
            <person name="Brader G."/>
        </authorList>
    </citation>
    <scope>NUCLEOTIDE SEQUENCE [LARGE SCALE GENOMIC DNA]</scope>
    <source>
        <strain evidence="9 10">AR33</strain>
    </source>
</reference>
<dbReference type="FunFam" id="1.10.601.10:FF:000003">
    <property type="entry name" value="RNA polymerase sigma factor SigA"/>
    <property type="match status" value="1"/>
</dbReference>
<dbReference type="InterPro" id="IPR009042">
    <property type="entry name" value="RNA_pol_sigma70_r1_2"/>
</dbReference>
<comment type="subcellular location">
    <subcellularLocation>
        <location evidence="5">Cytoplasm</location>
    </subcellularLocation>
</comment>
<dbReference type="InterPro" id="IPR007627">
    <property type="entry name" value="RNA_pol_sigma70_r2"/>
</dbReference>
<dbReference type="InterPro" id="IPR007624">
    <property type="entry name" value="RNA_pol_sigma70_r3"/>
</dbReference>
<keyword evidence="10" id="KW-1185">Reference proteome</keyword>
<sequence length="431" mass="47194">MATTKAATSAKDEAEKPAARATAAKSTTAKAGAKTATASKTPRKTTAKAGTKARGAAKAGDDEDGETEEVEIDAEVVEGAEGTDVAATDDEEDEKPVAVEPHPTGALVLRAVDDEDEVPVYSSAITGATADPVKDYLKQIGKVALLNAAEEVELAMRIEAGLFAEEKLSHMTDAEKRSQLGRELQWVAKDGQRAKSHLLGANLRLVVSLAKRYTGRGMQFLDLIQEGNLGLIRAVEKFDYTKGFKFSTYATWWIRQAITRAMADQARTIRIPVHMVEVINKLARVQRQMLQDLGREPTPEELSRELDMTPEKVIEVQKYGREPISLHTPLGEDGDSEFGDLIEDTEAVVPADAVGFTMLQKQLESLLDSLSEREAGVIRMRFGLGDGMPKTLDQIGDTFGVTRERIRQIESKTMAKLRHPSRSQSLRDYLE</sequence>
<feature type="DNA-binding region" description="H-T-H motif" evidence="5">
    <location>
        <begin position="392"/>
        <end position="411"/>
    </location>
</feature>
<keyword evidence="1 5" id="KW-0805">Transcription regulation</keyword>
<dbReference type="Gene3D" id="1.10.10.10">
    <property type="entry name" value="Winged helix-like DNA-binding domain superfamily/Winged helix DNA-binding domain"/>
    <property type="match status" value="2"/>
</dbReference>
<evidence type="ECO:0000256" key="6">
    <source>
        <dbReference type="SAM" id="MobiDB-lite"/>
    </source>
</evidence>
<dbReference type="FunFam" id="1.10.601.10:FF:000001">
    <property type="entry name" value="RNA polymerase sigma factor SigA"/>
    <property type="match status" value="1"/>
</dbReference>
<dbReference type="InterPro" id="IPR036388">
    <property type="entry name" value="WH-like_DNA-bd_sf"/>
</dbReference>
<keyword evidence="3 5" id="KW-0238">DNA-binding</keyword>
<organism evidence="9 10">
    <name type="scientific">Agromyces aureus</name>
    <dbReference type="NCBI Taxonomy" id="453304"/>
    <lineage>
        <taxon>Bacteria</taxon>
        <taxon>Bacillati</taxon>
        <taxon>Actinomycetota</taxon>
        <taxon>Actinomycetes</taxon>
        <taxon>Micrococcales</taxon>
        <taxon>Microbacteriaceae</taxon>
        <taxon>Agromyces</taxon>
    </lineage>
</organism>
<dbReference type="OrthoDB" id="9809557at2"/>
<dbReference type="Gene3D" id="1.10.601.10">
    <property type="entry name" value="RNA Polymerase Primary Sigma Factor"/>
    <property type="match status" value="2"/>
</dbReference>
<feature type="region of interest" description="Sigma-70 factor domain-3" evidence="5">
    <location>
        <begin position="277"/>
        <end position="353"/>
    </location>
</feature>
<keyword evidence="2 5" id="KW-0731">Sigma factor</keyword>
<dbReference type="InterPro" id="IPR007630">
    <property type="entry name" value="RNA_pol_sigma70_r4"/>
</dbReference>
<evidence type="ECO:0000256" key="5">
    <source>
        <dbReference type="HAMAP-Rule" id="MF_00963"/>
    </source>
</evidence>
<dbReference type="InterPro" id="IPR013324">
    <property type="entry name" value="RNA_pol_sigma_r3/r4-like"/>
</dbReference>
<dbReference type="InterPro" id="IPR013325">
    <property type="entry name" value="RNA_pol_sigma_r2"/>
</dbReference>
<proteinExistence type="inferred from homology"/>
<dbReference type="InterPro" id="IPR000943">
    <property type="entry name" value="RNA_pol_sigma70"/>
</dbReference>
<dbReference type="HAMAP" id="MF_00963">
    <property type="entry name" value="Sigma70_RpoD_SigA"/>
    <property type="match status" value="1"/>
</dbReference>
<feature type="domain" description="RNA polymerase sigma-70" evidence="8">
    <location>
        <begin position="391"/>
        <end position="417"/>
    </location>
</feature>
<feature type="short sequence motif" description="Interaction with polymerase core subunit RpoC" evidence="5">
    <location>
        <begin position="222"/>
        <end position="225"/>
    </location>
</feature>
<dbReference type="NCBIfam" id="NF004561">
    <property type="entry name" value="PRK05901.1-3"/>
    <property type="match status" value="1"/>
</dbReference>
<feature type="compositionally biased region" description="Acidic residues" evidence="6">
    <location>
        <begin position="61"/>
        <end position="78"/>
    </location>
</feature>
<evidence type="ECO:0000313" key="10">
    <source>
        <dbReference type="Proteomes" id="UP000078437"/>
    </source>
</evidence>
<dbReference type="Pfam" id="PF04539">
    <property type="entry name" value="Sigma70_r3"/>
    <property type="match status" value="1"/>
</dbReference>
<dbReference type="AlphaFoldDB" id="A0A191WFW3"/>
<feature type="region of interest" description="Disordered" evidence="6">
    <location>
        <begin position="1"/>
        <end position="99"/>
    </location>
</feature>
<dbReference type="NCBIfam" id="TIGR02393">
    <property type="entry name" value="RpoD_Cterm"/>
    <property type="match status" value="1"/>
</dbReference>
<feature type="region of interest" description="Sigma-70 factor domain-2" evidence="5">
    <location>
        <begin position="198"/>
        <end position="268"/>
    </location>
</feature>
<dbReference type="Pfam" id="PF04545">
    <property type="entry name" value="Sigma70_r4"/>
    <property type="match status" value="1"/>
</dbReference>
<protein>
    <recommendedName>
        <fullName evidence="5">RNA polymerase sigma factor SigA</fullName>
    </recommendedName>
</protein>
<dbReference type="NCBIfam" id="TIGR02937">
    <property type="entry name" value="sigma70-ECF"/>
    <property type="match status" value="1"/>
</dbReference>
<dbReference type="PROSITE" id="PS00716">
    <property type="entry name" value="SIGMA70_2"/>
    <property type="match status" value="1"/>
</dbReference>
<comment type="similarity">
    <text evidence="5">Belongs to the sigma-70 factor family. RpoD/SigA subfamily.</text>
</comment>
<dbReference type="PROSITE" id="PS00715">
    <property type="entry name" value="SIGMA70_1"/>
    <property type="match status" value="1"/>
</dbReference>
<reference evidence="10" key="2">
    <citation type="submission" date="2016-01" db="EMBL/GenBank/DDBJ databases">
        <title>Complete genome sequence of Agromyces aureus AR33T and comparison with related organisms.</title>
        <authorList>
            <person name="Corretto E."/>
            <person name="Antonielli L."/>
            <person name="Sessitsch A."/>
            <person name="Brader G."/>
        </authorList>
    </citation>
    <scope>NUCLEOTIDE SEQUENCE [LARGE SCALE GENOMIC DNA]</scope>
    <source>
        <strain evidence="10">AR33</strain>
    </source>
</reference>
<dbReference type="Proteomes" id="UP000078437">
    <property type="component" value="Chromosome"/>
</dbReference>
<gene>
    <name evidence="5" type="primary">sigA</name>
    <name evidence="9" type="ORF">ATC03_10380</name>
</gene>
<feature type="domain" description="RNA polymerase sigma-70" evidence="7">
    <location>
        <begin position="222"/>
        <end position="235"/>
    </location>
</feature>
<dbReference type="CDD" id="cd06171">
    <property type="entry name" value="Sigma70_r4"/>
    <property type="match status" value="1"/>
</dbReference>
<keyword evidence="5" id="KW-0963">Cytoplasm</keyword>
<dbReference type="SUPFAM" id="SSF88659">
    <property type="entry name" value="Sigma3 and sigma4 domains of RNA polymerase sigma factors"/>
    <property type="match status" value="2"/>
</dbReference>
<dbReference type="RefSeq" id="WP_067876529.1">
    <property type="nucleotide sequence ID" value="NZ_CP013979.1"/>
</dbReference>
<name>A0A191WFW3_9MICO</name>
<evidence type="ECO:0000313" key="9">
    <source>
        <dbReference type="EMBL" id="ANJ27073.1"/>
    </source>
</evidence>
<keyword evidence="4 5" id="KW-0804">Transcription</keyword>
<evidence type="ECO:0000256" key="3">
    <source>
        <dbReference type="ARBA" id="ARBA00023125"/>
    </source>
</evidence>
<dbReference type="KEGG" id="agy:ATC03_10380"/>
<feature type="compositionally biased region" description="Low complexity" evidence="6">
    <location>
        <begin position="47"/>
        <end position="58"/>
    </location>
</feature>
<dbReference type="SUPFAM" id="SSF88946">
    <property type="entry name" value="Sigma2 domain of RNA polymerase sigma factors"/>
    <property type="match status" value="1"/>
</dbReference>
<dbReference type="InterPro" id="IPR014284">
    <property type="entry name" value="RNA_pol_sigma-70_dom"/>
</dbReference>
<comment type="subunit">
    <text evidence="5">Interacts transiently with the RNA polymerase catalytic core.</text>
</comment>
<comment type="function">
    <text evidence="5">Sigma factors are initiation factors that promote the attachment of RNA polymerase to specific initiation sites and are then released. This sigma factor is the primary sigma factor during exponential growth.</text>
</comment>
<feature type="compositionally biased region" description="Low complexity" evidence="6">
    <location>
        <begin position="19"/>
        <end position="40"/>
    </location>
</feature>
<evidence type="ECO:0000256" key="4">
    <source>
        <dbReference type="ARBA" id="ARBA00023163"/>
    </source>
</evidence>
<evidence type="ECO:0000259" key="7">
    <source>
        <dbReference type="PROSITE" id="PS00715"/>
    </source>
</evidence>
<feature type="region of interest" description="Sigma-70 factor domain-4" evidence="5">
    <location>
        <begin position="366"/>
        <end position="419"/>
    </location>
</feature>
<dbReference type="InterPro" id="IPR050239">
    <property type="entry name" value="Sigma-70_RNA_pol_init_factors"/>
</dbReference>
<dbReference type="PANTHER" id="PTHR30603">
    <property type="entry name" value="RNA POLYMERASE SIGMA FACTOR RPO"/>
    <property type="match status" value="1"/>
</dbReference>
<dbReference type="FunFam" id="1.10.10.10:FF:000004">
    <property type="entry name" value="RNA polymerase sigma factor SigA"/>
    <property type="match status" value="1"/>
</dbReference>
<evidence type="ECO:0000256" key="2">
    <source>
        <dbReference type="ARBA" id="ARBA00023082"/>
    </source>
</evidence>
<evidence type="ECO:0000256" key="1">
    <source>
        <dbReference type="ARBA" id="ARBA00023015"/>
    </source>
</evidence>
<accession>A0A191WFW3</accession>
<dbReference type="GO" id="GO:0005737">
    <property type="term" value="C:cytoplasm"/>
    <property type="evidence" value="ECO:0007669"/>
    <property type="project" value="UniProtKB-SubCell"/>
</dbReference>